<keyword evidence="2" id="KW-1185">Reference proteome</keyword>
<evidence type="ECO:0000313" key="1">
    <source>
        <dbReference type="EMBL" id="OQP60541.1"/>
    </source>
</evidence>
<dbReference type="RefSeq" id="WP_216823521.1">
    <property type="nucleotide sequence ID" value="NZ_LVYD01000061.1"/>
</dbReference>
<proteinExistence type="predicted"/>
<dbReference type="EMBL" id="LVYD01000061">
    <property type="protein sequence ID" value="OQP60541.1"/>
    <property type="molecule type" value="Genomic_DNA"/>
</dbReference>
<reference evidence="1 2" key="1">
    <citation type="submission" date="2016-03" db="EMBL/GenBank/DDBJ databases">
        <title>Niastella vici sp. nov., isolated from farmland soil.</title>
        <authorList>
            <person name="Chen L."/>
            <person name="Wang D."/>
            <person name="Yang S."/>
            <person name="Wang G."/>
        </authorList>
    </citation>
    <scope>NUCLEOTIDE SEQUENCE [LARGE SCALE GENOMIC DNA]</scope>
    <source>
        <strain evidence="1 2">DJ57</strain>
    </source>
</reference>
<organism evidence="1 2">
    <name type="scientific">Niastella vici</name>
    <dbReference type="NCBI Taxonomy" id="1703345"/>
    <lineage>
        <taxon>Bacteria</taxon>
        <taxon>Pseudomonadati</taxon>
        <taxon>Bacteroidota</taxon>
        <taxon>Chitinophagia</taxon>
        <taxon>Chitinophagales</taxon>
        <taxon>Chitinophagaceae</taxon>
        <taxon>Niastella</taxon>
    </lineage>
</organism>
<comment type="caution">
    <text evidence="1">The sequence shown here is derived from an EMBL/GenBank/DDBJ whole genome shotgun (WGS) entry which is preliminary data.</text>
</comment>
<accession>A0A1V9FQI3</accession>
<gene>
    <name evidence="1" type="ORF">A3860_33305</name>
</gene>
<protein>
    <submittedName>
        <fullName evidence="1">Uncharacterized protein</fullName>
    </submittedName>
</protein>
<dbReference type="PANTHER" id="PTHR42754:SF1">
    <property type="entry name" value="LIPOPROTEIN"/>
    <property type="match status" value="1"/>
</dbReference>
<evidence type="ECO:0000313" key="2">
    <source>
        <dbReference type="Proteomes" id="UP000192796"/>
    </source>
</evidence>
<dbReference type="Proteomes" id="UP000192796">
    <property type="component" value="Unassembled WGS sequence"/>
</dbReference>
<dbReference type="AlphaFoldDB" id="A0A1V9FQI3"/>
<dbReference type="PANTHER" id="PTHR42754">
    <property type="entry name" value="ENDOGLUCANASE"/>
    <property type="match status" value="1"/>
</dbReference>
<dbReference type="STRING" id="1703345.A3860_33305"/>
<name>A0A1V9FQI3_9BACT</name>
<sequence>MPSKYLLHFTYVTSILLLCLLPGVKCLAQAPNIEWQKTYGGTDNDEAEKIIQTNDGGYIILGWTYSNNGDVTGQHTGGDGDCWIIKTDPVGNISWKRTIGGTGYEDGLDIKQTNDGGYIVCGHMVLT</sequence>